<dbReference type="RefSeq" id="WP_259091428.1">
    <property type="nucleotide sequence ID" value="NZ_JANTZY010000045.1"/>
</dbReference>
<dbReference type="Gene3D" id="3.40.960.10">
    <property type="entry name" value="VSR Endonuclease"/>
    <property type="match status" value="1"/>
</dbReference>
<dbReference type="EMBL" id="JANUBF010000052">
    <property type="protein sequence ID" value="MCS4038272.1"/>
    <property type="molecule type" value="Genomic_DNA"/>
</dbReference>
<name>A0A9X2UP95_9BACT</name>
<dbReference type="InterPro" id="IPR007569">
    <property type="entry name" value="DUF559"/>
</dbReference>
<reference evidence="2" key="1">
    <citation type="submission" date="2022-08" db="EMBL/GenBank/DDBJ databases">
        <title>Genomic Encyclopedia of Type Strains, Phase V (KMG-V): Genome sequencing to study the core and pangenomes of soil and plant-associated prokaryotes.</title>
        <authorList>
            <person name="Whitman W."/>
        </authorList>
    </citation>
    <scope>NUCLEOTIDE SEQUENCE</scope>
    <source>
        <strain evidence="2">SP3012</strain>
    </source>
</reference>
<sequence length="213" mass="24935">MPSRAKRATPKSFEKLRIRQKFEALKEKMEDRWNADPDKVAKFITACQSPIERQFVMSLVKEADGRLERACTAAKHPDEWFLTIRSPFRLQDRLHTSPWLEVYPQRPILTPESDRRTSRRVDFLFEVYRDEAPAGINGRSCVKRFFVETDGEKHHSGWTKRAQDRRRDRQLRRIGLEPLRFTGSEVNDSEYHTAAEALEFVWDMGAKPIESGG</sequence>
<dbReference type="Pfam" id="PF04480">
    <property type="entry name" value="DUF559"/>
    <property type="match status" value="1"/>
</dbReference>
<protein>
    <recommendedName>
        <fullName evidence="1">DUF559 domain-containing protein</fullName>
    </recommendedName>
</protein>
<proteinExistence type="predicted"/>
<evidence type="ECO:0000259" key="1">
    <source>
        <dbReference type="Pfam" id="PF04480"/>
    </source>
</evidence>
<accession>A0A9X2UP95</accession>
<organism evidence="2 3">
    <name type="scientific">Salinibacter ruber</name>
    <dbReference type="NCBI Taxonomy" id="146919"/>
    <lineage>
        <taxon>Bacteria</taxon>
        <taxon>Pseudomonadati</taxon>
        <taxon>Rhodothermota</taxon>
        <taxon>Rhodothermia</taxon>
        <taxon>Rhodothermales</taxon>
        <taxon>Salinibacteraceae</taxon>
        <taxon>Salinibacter</taxon>
    </lineage>
</organism>
<dbReference type="Proteomes" id="UP001155040">
    <property type="component" value="Unassembled WGS sequence"/>
</dbReference>
<evidence type="ECO:0000313" key="3">
    <source>
        <dbReference type="Proteomes" id="UP001155040"/>
    </source>
</evidence>
<feature type="domain" description="DUF559" evidence="1">
    <location>
        <begin position="141"/>
        <end position="198"/>
    </location>
</feature>
<gene>
    <name evidence="2" type="ORF">GGQ01_003364</name>
</gene>
<evidence type="ECO:0000313" key="2">
    <source>
        <dbReference type="EMBL" id="MCS4038272.1"/>
    </source>
</evidence>
<dbReference type="AlphaFoldDB" id="A0A9X2UP95"/>
<comment type="caution">
    <text evidence="2">The sequence shown here is derived from an EMBL/GenBank/DDBJ whole genome shotgun (WGS) entry which is preliminary data.</text>
</comment>